<reference evidence="1" key="1">
    <citation type="submission" date="2020-10" db="EMBL/GenBank/DDBJ databases">
        <title>Ca. Dormibacterota MAGs.</title>
        <authorList>
            <person name="Montgomery K."/>
        </authorList>
    </citation>
    <scope>NUCLEOTIDE SEQUENCE [LARGE SCALE GENOMIC DNA]</scope>
    <source>
        <strain evidence="1">SC8812_S17_10</strain>
    </source>
</reference>
<comment type="caution">
    <text evidence="1">The sequence shown here is derived from an EMBL/GenBank/DDBJ whole genome shotgun (WGS) entry which is preliminary data.</text>
</comment>
<sequence>MREQDFELVRGELLTELERLVVSEHAARHAGVLGERWSPPDAYRWIRYEDPDPIARLIEASRRLAAGWASAADRPAFAAMRSGFEAEEASRLDQALRLAGALGYAG</sequence>
<dbReference type="RefSeq" id="WP_338201910.1">
    <property type="nucleotide sequence ID" value="NZ_JAEKNR010000122.1"/>
</dbReference>
<accession>A0A934K5C8</accession>
<protein>
    <submittedName>
        <fullName evidence="1">Uncharacterized protein</fullName>
    </submittedName>
</protein>
<organism evidence="1 2">
    <name type="scientific">Candidatus Nephthysia bennettiae</name>
    <dbReference type="NCBI Taxonomy" id="3127016"/>
    <lineage>
        <taxon>Bacteria</taxon>
        <taxon>Bacillati</taxon>
        <taxon>Candidatus Dormiibacterota</taxon>
        <taxon>Candidatus Dormibacteria</taxon>
        <taxon>Candidatus Dormibacterales</taxon>
        <taxon>Candidatus Dormibacteraceae</taxon>
        <taxon>Candidatus Nephthysia</taxon>
    </lineage>
</organism>
<evidence type="ECO:0000313" key="1">
    <source>
        <dbReference type="EMBL" id="MBJ7598705.1"/>
    </source>
</evidence>
<name>A0A934K5C8_9BACT</name>
<evidence type="ECO:0000313" key="2">
    <source>
        <dbReference type="Proteomes" id="UP000612893"/>
    </source>
</evidence>
<proteinExistence type="predicted"/>
<dbReference type="AlphaFoldDB" id="A0A934K5C8"/>
<gene>
    <name evidence="1" type="ORF">JF922_11560</name>
</gene>
<keyword evidence="2" id="KW-1185">Reference proteome</keyword>
<dbReference type="EMBL" id="JAEKNR010000122">
    <property type="protein sequence ID" value="MBJ7598705.1"/>
    <property type="molecule type" value="Genomic_DNA"/>
</dbReference>
<dbReference type="Proteomes" id="UP000612893">
    <property type="component" value="Unassembled WGS sequence"/>
</dbReference>